<evidence type="ECO:0000256" key="1">
    <source>
        <dbReference type="SAM" id="MobiDB-lite"/>
    </source>
</evidence>
<dbReference type="Gene3D" id="3.90.79.10">
    <property type="entry name" value="Nucleoside Triphosphate Pyrophosphohydrolase"/>
    <property type="match status" value="1"/>
</dbReference>
<gene>
    <name evidence="3" type="ORF">M407DRAFT_134386</name>
</gene>
<proteinExistence type="predicted"/>
<dbReference type="SUPFAM" id="SSF55811">
    <property type="entry name" value="Nudix"/>
    <property type="match status" value="1"/>
</dbReference>
<dbReference type="PANTHER" id="PTHR12992:SF44">
    <property type="entry name" value="NUDIX HYDROLASE DOMAIN-CONTAINING PROTEIN"/>
    <property type="match status" value="1"/>
</dbReference>
<dbReference type="EMBL" id="KN823165">
    <property type="protein sequence ID" value="KIO20688.1"/>
    <property type="molecule type" value="Genomic_DNA"/>
</dbReference>
<evidence type="ECO:0008006" key="5">
    <source>
        <dbReference type="Google" id="ProtNLM"/>
    </source>
</evidence>
<dbReference type="GO" id="GO:0010945">
    <property type="term" value="F:coenzyme A diphosphatase activity"/>
    <property type="evidence" value="ECO:0007669"/>
    <property type="project" value="InterPro"/>
</dbReference>
<sequence length="541" mass="59866">MSATLLTPEATPPEKRPLKQTDEYVRLLQHALTRLQTTPPRLILSPATQPRRGAVAIIIHLIPPPGYSLPPQDQYECPTTLQDLFDQDWVNQPGCVAEVVYIRRETNPDASSYNPSSASVSGKHVAFPGGRKEADDESERYTAMRTTWEELGIDLADREWLAVGQMDDREITTSLGKRLLMIISPFVFIRTSPYPFHLTPPDVIDDPAAPPPIPPTIYSVPLSYLLSPAATWSNVTIDISSRLGPGRFLGGKKAIVKRRRTAGDIDAREGGTASPPPPEGSAEEAAVITSNGVSFWLWALRLSIGFCFRTLVGDMRFAALILQGRAIPYAVGTSDARLHDADQGDLKLWGLTLGMTLDLLSGMQPHLYQAPNASAGAQTPKPFNAKGNKEAIHTSESELRSRSGLGRRSLESGWAPSSIDNDPLPSPPPTKELMRQLGELRDLEGANIWTPSMTCVFPRFSIPDVNFWIWVFGKRYRRVVRGWEYSIREGGAADQRVNWSGQALAAFYDAVRKALLLVIIARIVGILLAIGFSGWWLWRRW</sequence>
<feature type="compositionally biased region" description="Low complexity" evidence="1">
    <location>
        <begin position="402"/>
        <end position="413"/>
    </location>
</feature>
<feature type="compositionally biased region" description="Low complexity" evidence="1">
    <location>
        <begin position="111"/>
        <end position="121"/>
    </location>
</feature>
<dbReference type="HOGENOM" id="CLU_034764_0_0_1"/>
<dbReference type="InterPro" id="IPR045121">
    <property type="entry name" value="CoAse"/>
</dbReference>
<dbReference type="AlphaFoldDB" id="A0A0C3KGR1"/>
<dbReference type="STRING" id="1051891.A0A0C3KGR1"/>
<dbReference type="PANTHER" id="PTHR12992">
    <property type="entry name" value="NUDIX HYDROLASE"/>
    <property type="match status" value="1"/>
</dbReference>
<organism evidence="3 4">
    <name type="scientific">Tulasnella calospora MUT 4182</name>
    <dbReference type="NCBI Taxonomy" id="1051891"/>
    <lineage>
        <taxon>Eukaryota</taxon>
        <taxon>Fungi</taxon>
        <taxon>Dikarya</taxon>
        <taxon>Basidiomycota</taxon>
        <taxon>Agaricomycotina</taxon>
        <taxon>Agaricomycetes</taxon>
        <taxon>Cantharellales</taxon>
        <taxon>Tulasnellaceae</taxon>
        <taxon>Tulasnella</taxon>
    </lineage>
</organism>
<evidence type="ECO:0000313" key="4">
    <source>
        <dbReference type="Proteomes" id="UP000054248"/>
    </source>
</evidence>
<feature type="transmembrane region" description="Helical" evidence="2">
    <location>
        <begin position="514"/>
        <end position="538"/>
    </location>
</feature>
<reference evidence="3 4" key="1">
    <citation type="submission" date="2014-04" db="EMBL/GenBank/DDBJ databases">
        <authorList>
            <consortium name="DOE Joint Genome Institute"/>
            <person name="Kuo A."/>
            <person name="Girlanda M."/>
            <person name="Perotto S."/>
            <person name="Kohler A."/>
            <person name="Nagy L.G."/>
            <person name="Floudas D."/>
            <person name="Copeland A."/>
            <person name="Barry K.W."/>
            <person name="Cichocki N."/>
            <person name="Veneault-Fourrey C."/>
            <person name="LaButti K."/>
            <person name="Lindquist E.A."/>
            <person name="Lipzen A."/>
            <person name="Lundell T."/>
            <person name="Morin E."/>
            <person name="Murat C."/>
            <person name="Sun H."/>
            <person name="Tunlid A."/>
            <person name="Henrissat B."/>
            <person name="Grigoriev I.V."/>
            <person name="Hibbett D.S."/>
            <person name="Martin F."/>
            <person name="Nordberg H.P."/>
            <person name="Cantor M.N."/>
            <person name="Hua S.X."/>
        </authorList>
    </citation>
    <scope>NUCLEOTIDE SEQUENCE [LARGE SCALE GENOMIC DNA]</scope>
    <source>
        <strain evidence="3 4">MUT 4182</strain>
    </source>
</reference>
<feature type="region of interest" description="Disordered" evidence="1">
    <location>
        <begin position="108"/>
        <end position="138"/>
    </location>
</feature>
<feature type="compositionally biased region" description="Basic and acidic residues" evidence="1">
    <location>
        <begin position="387"/>
        <end position="401"/>
    </location>
</feature>
<name>A0A0C3KGR1_9AGAM</name>
<reference evidence="4" key="2">
    <citation type="submission" date="2015-01" db="EMBL/GenBank/DDBJ databases">
        <title>Evolutionary Origins and Diversification of the Mycorrhizal Mutualists.</title>
        <authorList>
            <consortium name="DOE Joint Genome Institute"/>
            <consortium name="Mycorrhizal Genomics Consortium"/>
            <person name="Kohler A."/>
            <person name="Kuo A."/>
            <person name="Nagy L.G."/>
            <person name="Floudas D."/>
            <person name="Copeland A."/>
            <person name="Barry K.W."/>
            <person name="Cichocki N."/>
            <person name="Veneault-Fourrey C."/>
            <person name="LaButti K."/>
            <person name="Lindquist E.A."/>
            <person name="Lipzen A."/>
            <person name="Lundell T."/>
            <person name="Morin E."/>
            <person name="Murat C."/>
            <person name="Riley R."/>
            <person name="Ohm R."/>
            <person name="Sun H."/>
            <person name="Tunlid A."/>
            <person name="Henrissat B."/>
            <person name="Grigoriev I.V."/>
            <person name="Hibbett D.S."/>
            <person name="Martin F."/>
        </authorList>
    </citation>
    <scope>NUCLEOTIDE SEQUENCE [LARGE SCALE GENOMIC DNA]</scope>
    <source>
        <strain evidence="4">MUT 4182</strain>
    </source>
</reference>
<feature type="region of interest" description="Disordered" evidence="1">
    <location>
        <begin position="371"/>
        <end position="430"/>
    </location>
</feature>
<dbReference type="InterPro" id="IPR015797">
    <property type="entry name" value="NUDIX_hydrolase-like_dom_sf"/>
</dbReference>
<evidence type="ECO:0000256" key="2">
    <source>
        <dbReference type="SAM" id="Phobius"/>
    </source>
</evidence>
<keyword evidence="2" id="KW-0472">Membrane</keyword>
<evidence type="ECO:0000313" key="3">
    <source>
        <dbReference type="EMBL" id="KIO20688.1"/>
    </source>
</evidence>
<dbReference type="Proteomes" id="UP000054248">
    <property type="component" value="Unassembled WGS sequence"/>
</dbReference>
<keyword evidence="2" id="KW-0812">Transmembrane</keyword>
<accession>A0A0C3KGR1</accession>
<protein>
    <recommendedName>
        <fullName evidence="5">Nudix hydrolase domain-containing protein</fullName>
    </recommendedName>
</protein>
<keyword evidence="4" id="KW-1185">Reference proteome</keyword>
<keyword evidence="2" id="KW-1133">Transmembrane helix</keyword>
<dbReference type="OrthoDB" id="70823at2759"/>